<dbReference type="EMBL" id="MU167232">
    <property type="protein sequence ID" value="KAG0148955.1"/>
    <property type="molecule type" value="Genomic_DNA"/>
</dbReference>
<protein>
    <submittedName>
        <fullName evidence="1">Uncharacterized protein</fullName>
    </submittedName>
</protein>
<organism evidence="1 2">
    <name type="scientific">Cronartium quercuum f. sp. fusiforme G11</name>
    <dbReference type="NCBI Taxonomy" id="708437"/>
    <lineage>
        <taxon>Eukaryota</taxon>
        <taxon>Fungi</taxon>
        <taxon>Dikarya</taxon>
        <taxon>Basidiomycota</taxon>
        <taxon>Pucciniomycotina</taxon>
        <taxon>Pucciniomycetes</taxon>
        <taxon>Pucciniales</taxon>
        <taxon>Coleosporiaceae</taxon>
        <taxon>Cronartium</taxon>
    </lineage>
</organism>
<reference evidence="1" key="1">
    <citation type="submission" date="2013-11" db="EMBL/GenBank/DDBJ databases">
        <title>Genome sequence of the fusiform rust pathogen reveals effectors for host alternation and coevolution with pine.</title>
        <authorList>
            <consortium name="DOE Joint Genome Institute"/>
            <person name="Smith K."/>
            <person name="Pendleton A."/>
            <person name="Kubisiak T."/>
            <person name="Anderson C."/>
            <person name="Salamov A."/>
            <person name="Aerts A."/>
            <person name="Riley R."/>
            <person name="Clum A."/>
            <person name="Lindquist E."/>
            <person name="Ence D."/>
            <person name="Campbell M."/>
            <person name="Kronenberg Z."/>
            <person name="Feau N."/>
            <person name="Dhillon B."/>
            <person name="Hamelin R."/>
            <person name="Burleigh J."/>
            <person name="Smith J."/>
            <person name="Yandell M."/>
            <person name="Nelson C."/>
            <person name="Grigoriev I."/>
            <person name="Davis J."/>
        </authorList>
    </citation>
    <scope>NUCLEOTIDE SEQUENCE</scope>
    <source>
        <strain evidence="1">G11</strain>
    </source>
</reference>
<proteinExistence type="predicted"/>
<comment type="caution">
    <text evidence="1">The sequence shown here is derived from an EMBL/GenBank/DDBJ whole genome shotgun (WGS) entry which is preliminary data.</text>
</comment>
<gene>
    <name evidence="1" type="ORF">CROQUDRAFT_105481</name>
</gene>
<name>A0A9P6NSZ4_9BASI</name>
<evidence type="ECO:0000313" key="1">
    <source>
        <dbReference type="EMBL" id="KAG0148955.1"/>
    </source>
</evidence>
<dbReference type="Proteomes" id="UP000886653">
    <property type="component" value="Unassembled WGS sequence"/>
</dbReference>
<sequence>MPTVNTNSLIHTHNRLAARWILENRHRWTEMIHKDFTTLRPTYPVLLQSFPTKFNPENPNFKKELAAQNLLRAINVWNQVMWLSDAGTSKPAPSALEVTILVNAWLRMYRDAQDVYTMTFFTPQAGLTPQLRRMPIPLRAYPAPSEENASLR</sequence>
<accession>A0A9P6NSZ4</accession>
<dbReference type="AlphaFoldDB" id="A0A9P6NSZ4"/>
<keyword evidence="2" id="KW-1185">Reference proteome</keyword>
<evidence type="ECO:0000313" key="2">
    <source>
        <dbReference type="Proteomes" id="UP000886653"/>
    </source>
</evidence>